<evidence type="ECO:0008006" key="2">
    <source>
        <dbReference type="Google" id="ProtNLM"/>
    </source>
</evidence>
<dbReference type="AlphaFoldDB" id="A0A0F8W5A6"/>
<comment type="caution">
    <text evidence="1">The sequence shown here is derived from an EMBL/GenBank/DDBJ whole genome shotgun (WGS) entry which is preliminary data.</text>
</comment>
<evidence type="ECO:0000313" key="1">
    <source>
        <dbReference type="EMBL" id="KKK51862.1"/>
    </source>
</evidence>
<reference evidence="1" key="1">
    <citation type="journal article" date="2015" name="Nature">
        <title>Complex archaea that bridge the gap between prokaryotes and eukaryotes.</title>
        <authorList>
            <person name="Spang A."/>
            <person name="Saw J.H."/>
            <person name="Jorgensen S.L."/>
            <person name="Zaremba-Niedzwiedzka K."/>
            <person name="Martijn J."/>
            <person name="Lind A.E."/>
            <person name="van Eijk R."/>
            <person name="Schleper C."/>
            <person name="Guy L."/>
            <person name="Ettema T.J."/>
        </authorList>
    </citation>
    <scope>NUCLEOTIDE SEQUENCE</scope>
</reference>
<proteinExistence type="predicted"/>
<gene>
    <name evidence="1" type="ORF">LCGC14_3110710</name>
</gene>
<protein>
    <recommendedName>
        <fullName evidence="2">Bacterial surface antigen (D15) domain-containing protein</fullName>
    </recommendedName>
</protein>
<feature type="non-terminal residue" evidence="1">
    <location>
        <position position="1"/>
    </location>
</feature>
<name>A0A0F8W5A6_9ZZZZ</name>
<sequence length="281" mass="32416">EFLSIEVPDIERRRHIGISMNPQLMDIINNDYIRLPIQFKYGLAKNIELSVRPVTYIHNPRRKTVGLGIADLDMGIKYRFLHILRRHVSMAFAFHTIYPVGSNPELMDGYVHYKPRLIVSKTLEDFHKLQVVSSIGWNLIDGASEPLLVEDEVKKDITQLSFGLRLPRDPFAWSLEFVYTTDKPDNGEYEALTVTPGWHWNIPREQAEWFPGDLGLSLGVGFGFMDAKDVEYITKVRATIPIHVNVDLERGEVEFKSEELRDAFRKINERLKGSKQPEPGR</sequence>
<accession>A0A0F8W5A6</accession>
<organism evidence="1">
    <name type="scientific">marine sediment metagenome</name>
    <dbReference type="NCBI Taxonomy" id="412755"/>
    <lineage>
        <taxon>unclassified sequences</taxon>
        <taxon>metagenomes</taxon>
        <taxon>ecological metagenomes</taxon>
    </lineage>
</organism>
<dbReference type="EMBL" id="LAZR01067296">
    <property type="protein sequence ID" value="KKK51862.1"/>
    <property type="molecule type" value="Genomic_DNA"/>
</dbReference>